<sequence>MSEQTTHRAKRSKPRTQYSDLGPETIETFPIATLGPTDPILDPSGRMHVLSGTDDQGSSISAMVKDIAPPSDIFPPREQRSGSLDDSAEAMSFGLEFLTDRDDYSRPPTIQHSASFEGLAVIGSIVQDASSNLQPGVAMEGLSSSLTNSKPKTKRQSQTQKIEEKTEIEIGESIQKSTIMVKRLRSKSESKKSGMKKVSLNFCYGIVDSY</sequence>
<accession>A0A9P6G2K2</accession>
<evidence type="ECO:0000256" key="1">
    <source>
        <dbReference type="SAM" id="MobiDB-lite"/>
    </source>
</evidence>
<dbReference type="Proteomes" id="UP000780801">
    <property type="component" value="Unassembled WGS sequence"/>
</dbReference>
<organism evidence="2 3">
    <name type="scientific">Lunasporangiospora selenospora</name>
    <dbReference type="NCBI Taxonomy" id="979761"/>
    <lineage>
        <taxon>Eukaryota</taxon>
        <taxon>Fungi</taxon>
        <taxon>Fungi incertae sedis</taxon>
        <taxon>Mucoromycota</taxon>
        <taxon>Mortierellomycotina</taxon>
        <taxon>Mortierellomycetes</taxon>
        <taxon>Mortierellales</taxon>
        <taxon>Mortierellaceae</taxon>
        <taxon>Lunasporangiospora</taxon>
    </lineage>
</organism>
<dbReference type="AlphaFoldDB" id="A0A9P6G2K2"/>
<comment type="caution">
    <text evidence="2">The sequence shown here is derived from an EMBL/GenBank/DDBJ whole genome shotgun (WGS) entry which is preliminary data.</text>
</comment>
<gene>
    <name evidence="2" type="ORF">BGW38_003845</name>
</gene>
<reference evidence="2" key="1">
    <citation type="journal article" date="2020" name="Fungal Divers.">
        <title>Resolving the Mortierellaceae phylogeny through synthesis of multi-gene phylogenetics and phylogenomics.</title>
        <authorList>
            <person name="Vandepol N."/>
            <person name="Liber J."/>
            <person name="Desiro A."/>
            <person name="Na H."/>
            <person name="Kennedy M."/>
            <person name="Barry K."/>
            <person name="Grigoriev I.V."/>
            <person name="Miller A.N."/>
            <person name="O'Donnell K."/>
            <person name="Stajich J.E."/>
            <person name="Bonito G."/>
        </authorList>
    </citation>
    <scope>NUCLEOTIDE SEQUENCE</scope>
    <source>
        <strain evidence="2">KOD1015</strain>
    </source>
</reference>
<evidence type="ECO:0000313" key="2">
    <source>
        <dbReference type="EMBL" id="KAF9585110.1"/>
    </source>
</evidence>
<proteinExistence type="predicted"/>
<protein>
    <submittedName>
        <fullName evidence="2">Uncharacterized protein</fullName>
    </submittedName>
</protein>
<feature type="region of interest" description="Disordered" evidence="1">
    <location>
        <begin position="141"/>
        <end position="162"/>
    </location>
</feature>
<name>A0A9P6G2K2_9FUNG</name>
<dbReference type="EMBL" id="JAABOA010000251">
    <property type="protein sequence ID" value="KAF9585110.1"/>
    <property type="molecule type" value="Genomic_DNA"/>
</dbReference>
<evidence type="ECO:0000313" key="3">
    <source>
        <dbReference type="Proteomes" id="UP000780801"/>
    </source>
</evidence>
<keyword evidence="3" id="KW-1185">Reference proteome</keyword>
<feature type="region of interest" description="Disordered" evidence="1">
    <location>
        <begin position="1"/>
        <end position="57"/>
    </location>
</feature>